<dbReference type="HOGENOM" id="CLU_031572_0_0_1"/>
<dbReference type="Pfam" id="PF05238">
    <property type="entry name" value="CENP-N"/>
    <property type="match status" value="1"/>
</dbReference>
<dbReference type="GeneID" id="18871780"/>
<dbReference type="OrthoDB" id="6585699at2759"/>
<dbReference type="AlphaFoldDB" id="G3AFN3"/>
<sequence>MKKKQNYKNVLPNTYIPVLSKKVLYNVLTRLSKPSLIEFIHLWPKLKNTQPHIPPKTSFTQSEFNDKVSREAREFKKTINKLHKKKIIDKILFTYWHKGLNLLQLSQIDCQLIVDRPNSYYWGYSTVRDMNDNEVPISLDPVHFLDQLAFQLSKLYLSYVYICRHPKFPMVLIRIQAFDLHTKETESRRPHISSHKPYFFAIPLNSPHIIHSGGGDMIHNIVMEVVERSLPQDKTNILRLYTPENQRPIKSLESMHILKGNSRFANSLGSWSAYADNIVDMLPLQPTEKHKQLASPEEPINAQESPIERLKRVANLRFKGSEFGKLKSEKLFEDSRKSTRKRRNVYYTNDSDDEGEEEGNSGTSEFASIAPIQYSEFLIHEKVTPQDKERTSIKIKLSGTDVFAGLHELSVMTADPEEMILNPEDVPSWLTGEEGASVGQIIDSKFYSNIK</sequence>
<dbReference type="OMA" id="HPASLRW"/>
<dbReference type="FunCoup" id="G3AFN3">
    <property type="interactions" value="60"/>
</dbReference>
<evidence type="ECO:0008006" key="4">
    <source>
        <dbReference type="Google" id="ProtNLM"/>
    </source>
</evidence>
<evidence type="ECO:0000313" key="3">
    <source>
        <dbReference type="Proteomes" id="UP000000709"/>
    </source>
</evidence>
<organism evidence="3">
    <name type="scientific">Spathaspora passalidarum (strain NRRL Y-27907 / 11-Y1)</name>
    <dbReference type="NCBI Taxonomy" id="619300"/>
    <lineage>
        <taxon>Eukaryota</taxon>
        <taxon>Fungi</taxon>
        <taxon>Dikarya</taxon>
        <taxon>Ascomycota</taxon>
        <taxon>Saccharomycotina</taxon>
        <taxon>Pichiomycetes</taxon>
        <taxon>Debaryomycetaceae</taxon>
        <taxon>Spathaspora</taxon>
    </lineage>
</organism>
<dbReference type="eggNOG" id="ENOG502QVRZ">
    <property type="taxonomic scope" value="Eukaryota"/>
</dbReference>
<proteinExistence type="predicted"/>
<dbReference type="InterPro" id="IPR007902">
    <property type="entry name" value="Chl4/mis15/CENP-N"/>
</dbReference>
<accession>G3AFN3</accession>
<keyword evidence="3" id="KW-1185">Reference proteome</keyword>
<reference evidence="2 3" key="1">
    <citation type="journal article" date="2011" name="Proc. Natl. Acad. Sci. U.S.A.">
        <title>Comparative genomics of xylose-fermenting fungi for enhanced biofuel production.</title>
        <authorList>
            <person name="Wohlbach D.J."/>
            <person name="Kuo A."/>
            <person name="Sato T.K."/>
            <person name="Potts K.M."/>
            <person name="Salamov A.A."/>
            <person name="LaButti K.M."/>
            <person name="Sun H."/>
            <person name="Clum A."/>
            <person name="Pangilinan J.L."/>
            <person name="Lindquist E.A."/>
            <person name="Lucas S."/>
            <person name="Lapidus A."/>
            <person name="Jin M."/>
            <person name="Gunawan C."/>
            <person name="Balan V."/>
            <person name="Dale B.E."/>
            <person name="Jeffries T.W."/>
            <person name="Zinkel R."/>
            <person name="Barry K.W."/>
            <person name="Grigoriev I.V."/>
            <person name="Gasch A.P."/>
        </authorList>
    </citation>
    <scope>NUCLEOTIDE SEQUENCE [LARGE SCALE GENOMIC DNA]</scope>
    <source>
        <strain evidence="3">NRRL Y-27907 / 11-Y1</strain>
    </source>
</reference>
<dbReference type="GO" id="GO:0007059">
    <property type="term" value="P:chromosome segregation"/>
    <property type="evidence" value="ECO:0007669"/>
    <property type="project" value="InterPro"/>
</dbReference>
<dbReference type="Gene3D" id="3.10.20.720">
    <property type="match status" value="1"/>
</dbReference>
<feature type="region of interest" description="Disordered" evidence="1">
    <location>
        <begin position="343"/>
        <end position="366"/>
    </location>
</feature>
<feature type="compositionally biased region" description="Acidic residues" evidence="1">
    <location>
        <begin position="350"/>
        <end position="359"/>
    </location>
</feature>
<protein>
    <recommendedName>
        <fullName evidence="4">Central kinetochore subunit CHL4</fullName>
    </recommendedName>
</protein>
<dbReference type="EMBL" id="GL996499">
    <property type="protein sequence ID" value="EGW35022.1"/>
    <property type="molecule type" value="Genomic_DNA"/>
</dbReference>
<dbReference type="STRING" id="619300.G3AFN3"/>
<evidence type="ECO:0000256" key="1">
    <source>
        <dbReference type="SAM" id="MobiDB-lite"/>
    </source>
</evidence>
<evidence type="ECO:0000313" key="2">
    <source>
        <dbReference type="EMBL" id="EGW35022.1"/>
    </source>
</evidence>
<dbReference type="InParanoid" id="G3AFN3"/>
<name>G3AFN3_SPAPN</name>
<dbReference type="Proteomes" id="UP000000709">
    <property type="component" value="Unassembled WGS sequence"/>
</dbReference>
<dbReference type="GO" id="GO:0034080">
    <property type="term" value="P:CENP-A containing chromatin assembly"/>
    <property type="evidence" value="ECO:0007669"/>
    <property type="project" value="InterPro"/>
</dbReference>
<gene>
    <name evidence="2" type="ORF">SPAPADRAFT_53380</name>
</gene>
<dbReference type="RefSeq" id="XP_007372434.1">
    <property type="nucleotide sequence ID" value="XM_007372372.1"/>
</dbReference>
<dbReference type="KEGG" id="spaa:SPAPADRAFT_53380"/>